<dbReference type="GO" id="GO:0005829">
    <property type="term" value="C:cytosol"/>
    <property type="evidence" value="ECO:0007669"/>
    <property type="project" value="TreeGrafter"/>
</dbReference>
<dbReference type="SUPFAM" id="SSF52047">
    <property type="entry name" value="RNI-like"/>
    <property type="match status" value="1"/>
</dbReference>
<name>A0A485KI58_9STRA</name>
<dbReference type="GO" id="GO:0006913">
    <property type="term" value="P:nucleocytoplasmic transport"/>
    <property type="evidence" value="ECO:0007669"/>
    <property type="project" value="TreeGrafter"/>
</dbReference>
<keyword evidence="3" id="KW-0677">Repeat</keyword>
<dbReference type="PANTHER" id="PTHR24113:SF12">
    <property type="entry name" value="RAN GTPASE-ACTIVATING PROTEIN 1"/>
    <property type="match status" value="1"/>
</dbReference>
<dbReference type="Proteomes" id="UP000332933">
    <property type="component" value="Unassembled WGS sequence"/>
</dbReference>
<organism evidence="5 6">
    <name type="scientific">Aphanomyces stellatus</name>
    <dbReference type="NCBI Taxonomy" id="120398"/>
    <lineage>
        <taxon>Eukaryota</taxon>
        <taxon>Sar</taxon>
        <taxon>Stramenopiles</taxon>
        <taxon>Oomycota</taxon>
        <taxon>Saprolegniomycetes</taxon>
        <taxon>Saprolegniales</taxon>
        <taxon>Verrucalvaceae</taxon>
        <taxon>Aphanomyces</taxon>
    </lineage>
</organism>
<evidence type="ECO:0000256" key="3">
    <source>
        <dbReference type="ARBA" id="ARBA00022737"/>
    </source>
</evidence>
<proteinExistence type="predicted"/>
<dbReference type="Pfam" id="PF13516">
    <property type="entry name" value="LRR_6"/>
    <property type="match status" value="2"/>
</dbReference>
<dbReference type="EMBL" id="VJMH01003861">
    <property type="protein sequence ID" value="KAF0704610.1"/>
    <property type="molecule type" value="Genomic_DNA"/>
</dbReference>
<evidence type="ECO:0000313" key="4">
    <source>
        <dbReference type="EMBL" id="KAF0704610.1"/>
    </source>
</evidence>
<dbReference type="GO" id="GO:0031267">
    <property type="term" value="F:small GTPase binding"/>
    <property type="evidence" value="ECO:0007669"/>
    <property type="project" value="TreeGrafter"/>
</dbReference>
<dbReference type="GO" id="GO:0048471">
    <property type="term" value="C:perinuclear region of cytoplasm"/>
    <property type="evidence" value="ECO:0007669"/>
    <property type="project" value="TreeGrafter"/>
</dbReference>
<keyword evidence="2" id="KW-0433">Leucine-rich repeat</keyword>
<evidence type="ECO:0000256" key="2">
    <source>
        <dbReference type="ARBA" id="ARBA00022614"/>
    </source>
</evidence>
<evidence type="ECO:0000313" key="5">
    <source>
        <dbReference type="EMBL" id="VFT84229.1"/>
    </source>
</evidence>
<reference evidence="4" key="2">
    <citation type="submission" date="2019-06" db="EMBL/GenBank/DDBJ databases">
        <title>Genomics analysis of Aphanomyces spp. identifies a new class of oomycete effector associated with host adaptation.</title>
        <authorList>
            <person name="Gaulin E."/>
        </authorList>
    </citation>
    <scope>NUCLEOTIDE SEQUENCE</scope>
    <source>
        <strain evidence="4">CBS 578.67</strain>
    </source>
</reference>
<dbReference type="SMART" id="SM00368">
    <property type="entry name" value="LRR_RI"/>
    <property type="match status" value="2"/>
</dbReference>
<dbReference type="OrthoDB" id="60736at2759"/>
<dbReference type="InterPro" id="IPR032675">
    <property type="entry name" value="LRR_dom_sf"/>
</dbReference>
<evidence type="ECO:0000313" key="6">
    <source>
        <dbReference type="Proteomes" id="UP000332933"/>
    </source>
</evidence>
<sequence length="449" mass="49558">MTPTTDPSHTSTRLPPPPVLLQIALYVNDASSLLSFLDALGASVRHSPILNSLSYLVQNHDGIWPCICLTRQLFETAAPLKHVLIVLPHFAHVHVSWAGAMAWLGNLSRSTSITWTASLPNDASKSWFAQWAQLPVTELALRVEGNKPTRRLFYQTLIHCHSLVRMKLGGRVDLLSIFKLAAASTKLVEVHLVGGRTVPIMTTGCLGYAIRWLESTTPVQILTLTRWRWANDVDEQVRAAFYTALLGCATLHNLSFQECSLPHLQVVAPIATRHFKLGKVWLTPLNLTGIARALPESAVHNLVMTDIYRYPDFTDAEYLKAFEQLFEALTISNVHTLTLDRCQLGDVSWPTLATWLQQLKLQQLSLGGNGISDDGAILIALAISASAAIENVDLAHNRIGMKGAMALVNSWRTTRCFKVHFHENAISSEDEALLVAATQRGISLSFCLP</sequence>
<dbReference type="Gene3D" id="3.80.10.10">
    <property type="entry name" value="Ribonuclease Inhibitor"/>
    <property type="match status" value="1"/>
</dbReference>
<protein>
    <submittedName>
        <fullName evidence="5">Aste57867_7310 protein</fullName>
    </submittedName>
</protein>
<dbReference type="GO" id="GO:0005096">
    <property type="term" value="F:GTPase activator activity"/>
    <property type="evidence" value="ECO:0007669"/>
    <property type="project" value="UniProtKB-KW"/>
</dbReference>
<dbReference type="AlphaFoldDB" id="A0A485KI58"/>
<gene>
    <name evidence="5" type="primary">Aste57867_7310</name>
    <name evidence="4" type="ORF">As57867_007284</name>
    <name evidence="5" type="ORF">ASTE57867_7310</name>
</gene>
<reference evidence="5 6" key="1">
    <citation type="submission" date="2019-03" db="EMBL/GenBank/DDBJ databases">
        <authorList>
            <person name="Gaulin E."/>
            <person name="Dumas B."/>
        </authorList>
    </citation>
    <scope>NUCLEOTIDE SEQUENCE [LARGE SCALE GENOMIC DNA]</scope>
    <source>
        <strain evidence="5">CBS 568.67</strain>
    </source>
</reference>
<dbReference type="GO" id="GO:0005634">
    <property type="term" value="C:nucleus"/>
    <property type="evidence" value="ECO:0007669"/>
    <property type="project" value="TreeGrafter"/>
</dbReference>
<accession>A0A485KI58</accession>
<dbReference type="PANTHER" id="PTHR24113">
    <property type="entry name" value="RAN GTPASE-ACTIVATING PROTEIN 1"/>
    <property type="match status" value="1"/>
</dbReference>
<keyword evidence="1" id="KW-0343">GTPase activation</keyword>
<dbReference type="InterPro" id="IPR027038">
    <property type="entry name" value="RanGap"/>
</dbReference>
<keyword evidence="6" id="KW-1185">Reference proteome</keyword>
<dbReference type="InterPro" id="IPR001611">
    <property type="entry name" value="Leu-rich_rpt"/>
</dbReference>
<evidence type="ECO:0000256" key="1">
    <source>
        <dbReference type="ARBA" id="ARBA00022468"/>
    </source>
</evidence>
<dbReference type="EMBL" id="CAADRA010003873">
    <property type="protein sequence ID" value="VFT84229.1"/>
    <property type="molecule type" value="Genomic_DNA"/>
</dbReference>